<protein>
    <submittedName>
        <fullName evidence="2">Disease resistance protein</fullName>
    </submittedName>
</protein>
<gene>
    <name evidence="2" type="ORF">STAS_07026</name>
</gene>
<evidence type="ECO:0000313" key="3">
    <source>
        <dbReference type="Proteomes" id="UP000325081"/>
    </source>
</evidence>
<feature type="region of interest" description="Disordered" evidence="1">
    <location>
        <begin position="31"/>
        <end position="50"/>
    </location>
</feature>
<proteinExistence type="predicted"/>
<organism evidence="2 3">
    <name type="scientific">Striga asiatica</name>
    <name type="common">Asiatic witchweed</name>
    <name type="synonym">Buchnera asiatica</name>
    <dbReference type="NCBI Taxonomy" id="4170"/>
    <lineage>
        <taxon>Eukaryota</taxon>
        <taxon>Viridiplantae</taxon>
        <taxon>Streptophyta</taxon>
        <taxon>Embryophyta</taxon>
        <taxon>Tracheophyta</taxon>
        <taxon>Spermatophyta</taxon>
        <taxon>Magnoliopsida</taxon>
        <taxon>eudicotyledons</taxon>
        <taxon>Gunneridae</taxon>
        <taxon>Pentapetalae</taxon>
        <taxon>asterids</taxon>
        <taxon>lamiids</taxon>
        <taxon>Lamiales</taxon>
        <taxon>Orobanchaceae</taxon>
        <taxon>Buchnereae</taxon>
        <taxon>Striga</taxon>
    </lineage>
</organism>
<reference evidence="3" key="1">
    <citation type="journal article" date="2019" name="Curr. Biol.">
        <title>Genome Sequence of Striga asiatica Provides Insight into the Evolution of Plant Parasitism.</title>
        <authorList>
            <person name="Yoshida S."/>
            <person name="Kim S."/>
            <person name="Wafula E.K."/>
            <person name="Tanskanen J."/>
            <person name="Kim Y.M."/>
            <person name="Honaas L."/>
            <person name="Yang Z."/>
            <person name="Spallek T."/>
            <person name="Conn C.E."/>
            <person name="Ichihashi Y."/>
            <person name="Cheong K."/>
            <person name="Cui S."/>
            <person name="Der J.P."/>
            <person name="Gundlach H."/>
            <person name="Jiao Y."/>
            <person name="Hori C."/>
            <person name="Ishida J.K."/>
            <person name="Kasahara H."/>
            <person name="Kiba T."/>
            <person name="Kim M.S."/>
            <person name="Koo N."/>
            <person name="Laohavisit A."/>
            <person name="Lee Y.H."/>
            <person name="Lumba S."/>
            <person name="McCourt P."/>
            <person name="Mortimer J.C."/>
            <person name="Mutuku J.M."/>
            <person name="Nomura T."/>
            <person name="Sasaki-Sekimoto Y."/>
            <person name="Seto Y."/>
            <person name="Wang Y."/>
            <person name="Wakatake T."/>
            <person name="Sakakibara H."/>
            <person name="Demura T."/>
            <person name="Yamaguchi S."/>
            <person name="Yoneyama K."/>
            <person name="Manabe R.I."/>
            <person name="Nelson D.C."/>
            <person name="Schulman A.H."/>
            <person name="Timko M.P."/>
            <person name="dePamphilis C.W."/>
            <person name="Choi D."/>
            <person name="Shirasu K."/>
        </authorList>
    </citation>
    <scope>NUCLEOTIDE SEQUENCE [LARGE SCALE GENOMIC DNA]</scope>
    <source>
        <strain evidence="3">cv. UVA1</strain>
    </source>
</reference>
<evidence type="ECO:0000313" key="2">
    <source>
        <dbReference type="EMBL" id="GER31046.1"/>
    </source>
</evidence>
<evidence type="ECO:0000256" key="1">
    <source>
        <dbReference type="SAM" id="MobiDB-lite"/>
    </source>
</evidence>
<name>A0A5A7PEU1_STRAF</name>
<dbReference type="AlphaFoldDB" id="A0A5A7PEU1"/>
<dbReference type="EMBL" id="BKCP01004417">
    <property type="protein sequence ID" value="GER31046.1"/>
    <property type="molecule type" value="Genomic_DNA"/>
</dbReference>
<sequence>MQTMMSLGASNLMMDHLNYLKKMAVEKSPKLPRVHEADPYPNQSKHSNPVHLVDRPRQLDEANLRAAIALSDQYPVEMYGPRKACWYSCPTIHDHPPVQGPGQHLDLEEAHR</sequence>
<accession>A0A5A7PEU1</accession>
<comment type="caution">
    <text evidence="2">The sequence shown here is derived from an EMBL/GenBank/DDBJ whole genome shotgun (WGS) entry which is preliminary data.</text>
</comment>
<dbReference type="Proteomes" id="UP000325081">
    <property type="component" value="Unassembled WGS sequence"/>
</dbReference>
<keyword evidence="3" id="KW-1185">Reference proteome</keyword>